<sequence length="312" mass="34336">MPFLFALGQRLLQLIPVLIGISVVSFLLVQLSPGDPIRLLLGDRATAEAVAQLREQYGFDRPLIVQYFSYVSNVLQGDLGRSIRYQLPVESLILDFLPPTLFLIGYVVAISVPTTVVLAIVSARCRDRWPDHLIRAAAILGMTIPVFWLALMMSRLFGVELGWFPVSGYGDGFVGHLHHLFLPAISTSTWLIPLLLRNLRAALINESESDYVTASRSKGLGEGYIFRRHVLVNSVLPTLNLLGVMIAFLIGSSVVVEIIYAVPGLGTLMVSAVLGRDYYVIQGLTLFYAIATVIVTLTIDILSAMIDPRVKL</sequence>
<dbReference type="SUPFAM" id="SSF161098">
    <property type="entry name" value="MetI-like"/>
    <property type="match status" value="1"/>
</dbReference>
<dbReference type="CDD" id="cd06261">
    <property type="entry name" value="TM_PBP2"/>
    <property type="match status" value="1"/>
</dbReference>
<dbReference type="InterPro" id="IPR035906">
    <property type="entry name" value="MetI-like_sf"/>
</dbReference>
<gene>
    <name evidence="9" type="ORF">AC244_12030</name>
</gene>
<reference evidence="10" key="1">
    <citation type="submission" date="2015-07" db="EMBL/GenBank/DDBJ databases">
        <title>Whole genome sequence of an Ensifer adhaerens strain isolated from a cave pool in the Wind Cave National Park.</title>
        <authorList>
            <person name="Eng W.W.H."/>
            <person name="Gan H.M."/>
            <person name="Barton H.A."/>
            <person name="Savka M.A."/>
        </authorList>
    </citation>
    <scope>NUCLEOTIDE SEQUENCE [LARGE SCALE GENOMIC DNA]</scope>
    <source>
        <strain evidence="10">SD006</strain>
    </source>
</reference>
<dbReference type="Pfam" id="PF19300">
    <property type="entry name" value="BPD_transp_1_N"/>
    <property type="match status" value="1"/>
</dbReference>
<evidence type="ECO:0000256" key="5">
    <source>
        <dbReference type="ARBA" id="ARBA00022989"/>
    </source>
</evidence>
<dbReference type="GO" id="GO:0055085">
    <property type="term" value="P:transmembrane transport"/>
    <property type="evidence" value="ECO:0007669"/>
    <property type="project" value="InterPro"/>
</dbReference>
<dbReference type="InterPro" id="IPR045621">
    <property type="entry name" value="BPD_transp_1_N"/>
</dbReference>
<evidence type="ECO:0000256" key="4">
    <source>
        <dbReference type="ARBA" id="ARBA00022692"/>
    </source>
</evidence>
<dbReference type="PANTHER" id="PTHR43163">
    <property type="entry name" value="DIPEPTIDE TRANSPORT SYSTEM PERMEASE PROTEIN DPPB-RELATED"/>
    <property type="match status" value="1"/>
</dbReference>
<evidence type="ECO:0000313" key="9">
    <source>
        <dbReference type="EMBL" id="KOF19489.1"/>
    </source>
</evidence>
<comment type="caution">
    <text evidence="9">The sequence shown here is derived from an EMBL/GenBank/DDBJ whole genome shotgun (WGS) entry which is preliminary data.</text>
</comment>
<evidence type="ECO:0000256" key="6">
    <source>
        <dbReference type="ARBA" id="ARBA00023136"/>
    </source>
</evidence>
<name>A0A0L8BY87_ENSAD</name>
<protein>
    <submittedName>
        <fullName evidence="9">ABC transporter permease</fullName>
    </submittedName>
</protein>
<comment type="similarity">
    <text evidence="7">Belongs to the binding-protein-dependent transport system permease family.</text>
</comment>
<accession>A0A0L8BY87</accession>
<dbReference type="Gene3D" id="1.10.3720.10">
    <property type="entry name" value="MetI-like"/>
    <property type="match status" value="1"/>
</dbReference>
<dbReference type="InterPro" id="IPR000515">
    <property type="entry name" value="MetI-like"/>
</dbReference>
<proteinExistence type="inferred from homology"/>
<keyword evidence="2 7" id="KW-0813">Transport</keyword>
<comment type="subcellular location">
    <subcellularLocation>
        <location evidence="1 7">Cell membrane</location>
        <topology evidence="1 7">Multi-pass membrane protein</topology>
    </subcellularLocation>
</comment>
<dbReference type="Pfam" id="PF00528">
    <property type="entry name" value="BPD_transp_1"/>
    <property type="match status" value="1"/>
</dbReference>
<dbReference type="RefSeq" id="WP_053249051.1">
    <property type="nucleotide sequence ID" value="NZ_LGAP01000005.1"/>
</dbReference>
<keyword evidence="6 7" id="KW-0472">Membrane</keyword>
<evidence type="ECO:0000256" key="1">
    <source>
        <dbReference type="ARBA" id="ARBA00004651"/>
    </source>
</evidence>
<feature type="transmembrane region" description="Helical" evidence="7">
    <location>
        <begin position="286"/>
        <end position="306"/>
    </location>
</feature>
<dbReference type="PATRIC" id="fig|106592.7.peg.6351"/>
<keyword evidence="4 7" id="KW-0812">Transmembrane</keyword>
<dbReference type="PROSITE" id="PS50928">
    <property type="entry name" value="ABC_TM1"/>
    <property type="match status" value="1"/>
</dbReference>
<keyword evidence="5 7" id="KW-1133">Transmembrane helix</keyword>
<evidence type="ECO:0000313" key="10">
    <source>
        <dbReference type="Proteomes" id="UP000037425"/>
    </source>
</evidence>
<feature type="transmembrane region" description="Helical" evidence="7">
    <location>
        <begin position="133"/>
        <end position="157"/>
    </location>
</feature>
<feature type="transmembrane region" description="Helical" evidence="7">
    <location>
        <begin position="258"/>
        <end position="274"/>
    </location>
</feature>
<feature type="domain" description="ABC transmembrane type-1" evidence="8">
    <location>
        <begin position="97"/>
        <end position="303"/>
    </location>
</feature>
<dbReference type="PANTHER" id="PTHR43163:SF6">
    <property type="entry name" value="DIPEPTIDE TRANSPORT SYSTEM PERMEASE PROTEIN DPPB-RELATED"/>
    <property type="match status" value="1"/>
</dbReference>
<feature type="transmembrane region" description="Helical" evidence="7">
    <location>
        <begin position="177"/>
        <end position="196"/>
    </location>
</feature>
<evidence type="ECO:0000256" key="3">
    <source>
        <dbReference type="ARBA" id="ARBA00022475"/>
    </source>
</evidence>
<feature type="transmembrane region" description="Helical" evidence="7">
    <location>
        <begin position="230"/>
        <end position="252"/>
    </location>
</feature>
<feature type="transmembrane region" description="Helical" evidence="7">
    <location>
        <begin position="101"/>
        <end position="121"/>
    </location>
</feature>
<keyword evidence="3" id="KW-1003">Cell membrane</keyword>
<evidence type="ECO:0000259" key="8">
    <source>
        <dbReference type="PROSITE" id="PS50928"/>
    </source>
</evidence>
<dbReference type="OrthoDB" id="9805855at2"/>
<dbReference type="EMBL" id="LGAP01000005">
    <property type="protein sequence ID" value="KOF19489.1"/>
    <property type="molecule type" value="Genomic_DNA"/>
</dbReference>
<feature type="transmembrane region" description="Helical" evidence="7">
    <location>
        <begin position="12"/>
        <end position="31"/>
    </location>
</feature>
<organism evidence="9 10">
    <name type="scientific">Ensifer adhaerens</name>
    <name type="common">Sinorhizobium morelense</name>
    <dbReference type="NCBI Taxonomy" id="106592"/>
    <lineage>
        <taxon>Bacteria</taxon>
        <taxon>Pseudomonadati</taxon>
        <taxon>Pseudomonadota</taxon>
        <taxon>Alphaproteobacteria</taxon>
        <taxon>Hyphomicrobiales</taxon>
        <taxon>Rhizobiaceae</taxon>
        <taxon>Sinorhizobium/Ensifer group</taxon>
        <taxon>Ensifer</taxon>
    </lineage>
</organism>
<dbReference type="AlphaFoldDB" id="A0A0L8BY87"/>
<dbReference type="Proteomes" id="UP000037425">
    <property type="component" value="Unassembled WGS sequence"/>
</dbReference>
<dbReference type="GO" id="GO:0005886">
    <property type="term" value="C:plasma membrane"/>
    <property type="evidence" value="ECO:0007669"/>
    <property type="project" value="UniProtKB-SubCell"/>
</dbReference>
<evidence type="ECO:0000256" key="7">
    <source>
        <dbReference type="RuleBase" id="RU363032"/>
    </source>
</evidence>
<evidence type="ECO:0000256" key="2">
    <source>
        <dbReference type="ARBA" id="ARBA00022448"/>
    </source>
</evidence>